<dbReference type="PANTHER" id="PTHR24185:SF1">
    <property type="entry name" value="CALCIUM-INDEPENDENT PHOSPHOLIPASE A2-GAMMA"/>
    <property type="match status" value="1"/>
</dbReference>
<evidence type="ECO:0000256" key="4">
    <source>
        <dbReference type="PROSITE-ProRule" id="PRU01161"/>
    </source>
</evidence>
<dbReference type="GO" id="GO:0016042">
    <property type="term" value="P:lipid catabolic process"/>
    <property type="evidence" value="ECO:0007669"/>
    <property type="project" value="UniProtKB-UniRule"/>
</dbReference>
<dbReference type="AlphaFoldDB" id="A0A0C9XEM0"/>
<keyword evidence="1 4" id="KW-0378">Hydrolase</keyword>
<evidence type="ECO:0000256" key="3">
    <source>
        <dbReference type="ARBA" id="ARBA00023098"/>
    </source>
</evidence>
<evidence type="ECO:0000259" key="5">
    <source>
        <dbReference type="PROSITE" id="PS51635"/>
    </source>
</evidence>
<evidence type="ECO:0000256" key="1">
    <source>
        <dbReference type="ARBA" id="ARBA00022801"/>
    </source>
</evidence>
<dbReference type="Gene3D" id="3.40.1090.10">
    <property type="entry name" value="Cytosolic phospholipase A2 catalytic domain"/>
    <property type="match status" value="1"/>
</dbReference>
<dbReference type="GO" id="GO:0046486">
    <property type="term" value="P:glycerolipid metabolic process"/>
    <property type="evidence" value="ECO:0007669"/>
    <property type="project" value="UniProtKB-ARBA"/>
</dbReference>
<gene>
    <name evidence="6" type="ORF">K443DRAFT_10827</name>
</gene>
<dbReference type="SUPFAM" id="SSF52151">
    <property type="entry name" value="FabD/lysophospholipase-like"/>
    <property type="match status" value="1"/>
</dbReference>
<dbReference type="PROSITE" id="PS51635">
    <property type="entry name" value="PNPLA"/>
    <property type="match status" value="1"/>
</dbReference>
<name>A0A0C9XEM0_9AGAR</name>
<dbReference type="HOGENOM" id="CLU_022435_0_0_1"/>
<keyword evidence="3 4" id="KW-0443">Lipid metabolism</keyword>
<dbReference type="GO" id="GO:0016020">
    <property type="term" value="C:membrane"/>
    <property type="evidence" value="ECO:0007669"/>
    <property type="project" value="TreeGrafter"/>
</dbReference>
<evidence type="ECO:0000256" key="2">
    <source>
        <dbReference type="ARBA" id="ARBA00022963"/>
    </source>
</evidence>
<organism evidence="6 7">
    <name type="scientific">Laccaria amethystina LaAM-08-1</name>
    <dbReference type="NCBI Taxonomy" id="1095629"/>
    <lineage>
        <taxon>Eukaryota</taxon>
        <taxon>Fungi</taxon>
        <taxon>Dikarya</taxon>
        <taxon>Basidiomycota</taxon>
        <taxon>Agaricomycotina</taxon>
        <taxon>Agaricomycetes</taxon>
        <taxon>Agaricomycetidae</taxon>
        <taxon>Agaricales</taxon>
        <taxon>Agaricineae</taxon>
        <taxon>Hydnangiaceae</taxon>
        <taxon>Laccaria</taxon>
    </lineage>
</organism>
<feature type="short sequence motif" description="GXSXG" evidence="4">
    <location>
        <begin position="558"/>
        <end position="562"/>
    </location>
</feature>
<feature type="active site" description="Proton acceptor" evidence="4">
    <location>
        <position position="703"/>
    </location>
</feature>
<feature type="short sequence motif" description="DGA/G" evidence="4">
    <location>
        <begin position="703"/>
        <end position="705"/>
    </location>
</feature>
<dbReference type="InterPro" id="IPR016035">
    <property type="entry name" value="Acyl_Trfase/lysoPLipase"/>
</dbReference>
<dbReference type="STRING" id="1095629.A0A0C9XEM0"/>
<accession>A0A0C9XEM0</accession>
<keyword evidence="2 4" id="KW-0442">Lipid degradation</keyword>
<keyword evidence="7" id="KW-1185">Reference proteome</keyword>
<dbReference type="InterPro" id="IPR002641">
    <property type="entry name" value="PNPLA_dom"/>
</dbReference>
<dbReference type="GO" id="GO:0047499">
    <property type="term" value="F:calcium-independent phospholipase A2 activity"/>
    <property type="evidence" value="ECO:0007669"/>
    <property type="project" value="TreeGrafter"/>
</dbReference>
<dbReference type="Proteomes" id="UP000054477">
    <property type="component" value="Unassembled WGS sequence"/>
</dbReference>
<feature type="short sequence motif" description="GXGXXG" evidence="4">
    <location>
        <begin position="522"/>
        <end position="527"/>
    </location>
</feature>
<dbReference type="Pfam" id="PF01734">
    <property type="entry name" value="Patatin"/>
    <property type="match status" value="1"/>
</dbReference>
<feature type="active site" description="Nucleophile" evidence="4">
    <location>
        <position position="560"/>
    </location>
</feature>
<evidence type="ECO:0000313" key="7">
    <source>
        <dbReference type="Proteomes" id="UP000054477"/>
    </source>
</evidence>
<dbReference type="GO" id="GO:0019369">
    <property type="term" value="P:arachidonate metabolic process"/>
    <property type="evidence" value="ECO:0007669"/>
    <property type="project" value="TreeGrafter"/>
</dbReference>
<reference evidence="6 7" key="1">
    <citation type="submission" date="2014-04" db="EMBL/GenBank/DDBJ databases">
        <authorList>
            <consortium name="DOE Joint Genome Institute"/>
            <person name="Kuo A."/>
            <person name="Kohler A."/>
            <person name="Nagy L.G."/>
            <person name="Floudas D."/>
            <person name="Copeland A."/>
            <person name="Barry K.W."/>
            <person name="Cichocki N."/>
            <person name="Veneault-Fourrey C."/>
            <person name="LaButti K."/>
            <person name="Lindquist E.A."/>
            <person name="Lipzen A."/>
            <person name="Lundell T."/>
            <person name="Morin E."/>
            <person name="Murat C."/>
            <person name="Sun H."/>
            <person name="Tunlid A."/>
            <person name="Henrissat B."/>
            <person name="Grigoriev I.V."/>
            <person name="Hibbett D.S."/>
            <person name="Martin F."/>
            <person name="Nordberg H.P."/>
            <person name="Cantor M.N."/>
            <person name="Hua S.X."/>
        </authorList>
    </citation>
    <scope>NUCLEOTIDE SEQUENCE [LARGE SCALE GENOMIC DNA]</scope>
    <source>
        <strain evidence="6 7">LaAM-08-1</strain>
    </source>
</reference>
<dbReference type="OrthoDB" id="630895at2759"/>
<proteinExistence type="predicted"/>
<evidence type="ECO:0000313" key="6">
    <source>
        <dbReference type="EMBL" id="KIJ96141.1"/>
    </source>
</evidence>
<protein>
    <recommendedName>
        <fullName evidence="5">PNPLA domain-containing protein</fullName>
    </recommendedName>
</protein>
<sequence>MGNTAAASCAHWGPCWAGQAHAAHRQTVYNGRVRAAVTPSVEPLRTGGTQSPSPSVRTSPRAIYYIHRLGAHHKDWSTPTASLSKRYCLASARTPAQLHLKQGVRSIFSSAPTITTSVKEIARSANPVLVEATSETVVSQIWFKTDPIDRTFCYRAAQLQLETDSSDQGHETGVKPGSWSWFELVIFEDAHTDKPRLKDGKELVWRSHGNRTDPLDVKVSMARHFGVVFDRRHDLLDALEIGNVVGVRVCARYPGWVNNARAGRLIAKVLDEDLFTPMSWTLSSSQDTPDDIPDTIQDGVYTLVPTSGCKVASETHDQAQTIWFTTPVLDEDVIAKIEVIQLFTQAHGKQGVDTTGVWTWFDLVILATPEATEPNVKDGRALVWRSHDITKDSSELSEQEGKIFSLRQPDLLSFLQPGNVIAVRACARFPGWELHGHSARLAVRISNKGPHRALAKPTVDWKGIAQSNQKLQAKLKEFLDAATPKGVEAAHSVETTLLAQELRSDWQYGAGGKPLRLLSLDGGGVRGISSLYVLKAVMSKITGDPNAKPCDYFDMMAGTSTGGLIALMLGRLRMSIDECIEAYNDLASKIFSAGLLNKIENGADTGARFSAEVLEQAIKDVIKKYSGSEDTPMLDPVDGCKVFVLACRADDLSNRVATHLRTYTNGNVEKSWADYKIWEASRATSAAPTYFPRMKLGDYEYVDGGMGFNNPVLLLMGEAHLYYGFARPFGCLVTIGTGMEPNVALSPQGAELASNVVGTAVLLQRMVQLTTNAERANQMAVPLNAVGTYYRFNVGKKIQEKRWVEKVEPGLFSKWFKGEKPEEIEHFTPENWAKVTIDLDDYQHMPDFVRLTQEYLKTEEVATEVTVCAGKLPPKRAVRE</sequence>
<dbReference type="PANTHER" id="PTHR24185">
    <property type="entry name" value="CALCIUM-INDEPENDENT PHOSPHOLIPASE A2-GAMMA"/>
    <property type="match status" value="1"/>
</dbReference>
<dbReference type="CDD" id="cd07216">
    <property type="entry name" value="Pat17_PNPLA8_PNPLA9_like3"/>
    <property type="match status" value="1"/>
</dbReference>
<dbReference type="EMBL" id="KN838731">
    <property type="protein sequence ID" value="KIJ96141.1"/>
    <property type="molecule type" value="Genomic_DNA"/>
</dbReference>
<feature type="domain" description="PNPLA" evidence="5">
    <location>
        <begin position="518"/>
        <end position="716"/>
    </location>
</feature>
<reference evidence="7" key="2">
    <citation type="submission" date="2015-01" db="EMBL/GenBank/DDBJ databases">
        <title>Evolutionary Origins and Diversification of the Mycorrhizal Mutualists.</title>
        <authorList>
            <consortium name="DOE Joint Genome Institute"/>
            <consortium name="Mycorrhizal Genomics Consortium"/>
            <person name="Kohler A."/>
            <person name="Kuo A."/>
            <person name="Nagy L.G."/>
            <person name="Floudas D."/>
            <person name="Copeland A."/>
            <person name="Barry K.W."/>
            <person name="Cichocki N."/>
            <person name="Veneault-Fourrey C."/>
            <person name="LaButti K."/>
            <person name="Lindquist E.A."/>
            <person name="Lipzen A."/>
            <person name="Lundell T."/>
            <person name="Morin E."/>
            <person name="Murat C."/>
            <person name="Riley R."/>
            <person name="Ohm R."/>
            <person name="Sun H."/>
            <person name="Tunlid A."/>
            <person name="Henrissat B."/>
            <person name="Grigoriev I.V."/>
            <person name="Hibbett D.S."/>
            <person name="Martin F."/>
        </authorList>
    </citation>
    <scope>NUCLEOTIDE SEQUENCE [LARGE SCALE GENOMIC DNA]</scope>
    <source>
        <strain evidence="7">LaAM-08-1</strain>
    </source>
</reference>